<evidence type="ECO:0000256" key="2">
    <source>
        <dbReference type="ARBA" id="ARBA00022741"/>
    </source>
</evidence>
<dbReference type="InterPro" id="IPR018936">
    <property type="entry name" value="PI3/4_kinase_CS"/>
</dbReference>
<dbReference type="GO" id="GO:0035091">
    <property type="term" value="F:phosphatidylinositol binding"/>
    <property type="evidence" value="ECO:0007669"/>
    <property type="project" value="InterPro"/>
</dbReference>
<evidence type="ECO:0000256" key="8">
    <source>
        <dbReference type="PROSITE-ProRule" id="PRU00880"/>
    </source>
</evidence>
<feature type="region of interest" description="Disordered" evidence="9">
    <location>
        <begin position="41"/>
        <end position="93"/>
    </location>
</feature>
<dbReference type="SUPFAM" id="SSF49562">
    <property type="entry name" value="C2 domain (Calcium/lipid-binding domain, CaLB)"/>
    <property type="match status" value="2"/>
</dbReference>
<dbReference type="SMART" id="SM00142">
    <property type="entry name" value="PI3K_C2"/>
    <property type="match status" value="1"/>
</dbReference>
<comment type="catalytic activity">
    <reaction evidence="7">
        <text>a 1,2-diacyl-sn-glycero-3-phospho-(1D-myo-inositol 4-phosphate) + ATP = a 1,2-diacyl-sn-glycero-3-phospho-(1D-myo-inositol-3,4-bisphosphate) + ADP + H(+)</text>
        <dbReference type="Rhea" id="RHEA:18373"/>
        <dbReference type="ChEBI" id="CHEBI:15378"/>
        <dbReference type="ChEBI" id="CHEBI:30616"/>
        <dbReference type="ChEBI" id="CHEBI:57658"/>
        <dbReference type="ChEBI" id="CHEBI:58178"/>
        <dbReference type="ChEBI" id="CHEBI:456216"/>
        <dbReference type="EC" id="2.7.1.154"/>
    </reaction>
    <physiologicalReaction direction="left-to-right" evidence="7">
        <dbReference type="Rhea" id="RHEA:18374"/>
    </physiologicalReaction>
</comment>
<dbReference type="InterPro" id="IPR042236">
    <property type="entry name" value="PI3K_accessory_sf"/>
</dbReference>
<feature type="compositionally biased region" description="Polar residues" evidence="9">
    <location>
        <begin position="116"/>
        <end position="142"/>
    </location>
</feature>
<sequence length="1838" mass="205886">MADDEFDKKFQEDLEKAQALSLEALAFEEFRKRKLQSELSQYSLESCTSSSNHSSTKKESSVKNSATRYESPPGQTEVKLDQIQPVSRPRPGALIKGLSESKIAVLKPPPSVGKRPSTSSQPDLISFGSPIQESAPGSSLDATDSFEEFTAPSLPVQPNNSNYVNNSPVCRNLGFDLTSLTSNLPSPNSQLSILPSPSSSSHVFPYTPFSSFSSPPQGTQYSIPPQYGWIAPSTPNYSHNSLSHTQNSLSHSQNTVSHSQNTLSHSQNSSSYCLNSLSYSANSCMSNALQLSNLQQSLHQSTPGSHQHATVSSSSEPLAIGYGSSSGSGVGATTSGELSVLKVVEKKDNNNLIDWDPGPLASMMTSGYDPNRVRVSILEAFDPLCSSPCGEPVDPNGNLTTSNLTPIAEDQVSHSTSSIYDPYDPCDYLYEPTDSGSGDPVYAVVTKKPPPPLPAKKLERNVSVEERTKSIKRSVSNAAASSQYENIQIIKRRAALSDPDLLAFHAMVKSLRSEFVANDSKTNSGLVVSPTLENTYTQDTSVKLIIYNSVRNLNFTSNVSTSIEHVMLHIVCELDAGSASDYVLKVYSKNEYFAERSTILAEYEYVHECIKLERDIELTLLHIDQLERSLARTSQDDLNDASLSLDDLLPKEMVQPISHESLLILLETFEKEVARYEQHLNTGKNVAQSVKAVCTLLGNVETLEISSALEEFIATDHTDSNHSNNNSVEIGHEIDDNYSYVRLNNTLGHGGGGGGGYTSELFEIRKEKLFEAVHNLVTMYCQAFRVNFTILPTSTDEMSNAPKLSSEILEAVLVQVSCLHRLAVDWTHDEYLIAAQIYYGTRPLAHPIFTKSVRPSQSMYTRLVFDSWLQFDQTSVCLLPREARLVLVLYGRTVLPQEGSNDSPEPEVTQVELGWTSLQFFNFERRMASGQYLLSLWPPSCDKRLGPAPAPASHPQGDTHPVLAVELPPSSGCDIRFPSPPSAPLSPPIDPDMYDFSSLDDNTQQTLINLCQETIFERPRLEDREILWEKRHYLVGMPSGLAKVLLAAHSWDYACLNDLHSMLHSWAPLEPVPALQLLLPCFPDCEVRRVAISWIQKIASDELVDYLAQLVQALKSETYETNALAQFLLERALLSPRVAHHLYWLLIQTLPGHSPQNSAVDDVSIGEARSHRRLQLLLRALLATCGEALRNRFMCQQLLVKNLHSIAENIKTCKESHRMRTLSSELESLHTALQQTPTCLPLSPSLEVKGIDIRTCSYFPSNTLPLKISFLSSELRTIPAIFKVGDDLQQDMLTLQMIRIMDKMWLREGLDLKMVTFSCVPTGHKRGIIEMVQDAETLRKIQVELGLTGSFKDRPIAEWLAKHNPSALEYERAVANFTASCAGYSVATYVLGICDRHNDNIMLKTSGHLFHIDFGKFLGDAQMFGNFKRDRTPFVLTPDMVYVINGGDKSSDKFQNFIDLCCQAFNIVRKHGNLLLNLFGLMASSGIPGVTMSAVHYVQSCLLPHLSNAESAASFARLIHSSVRSRFVQLNFFIHNLSQLRFTADSSQGPLLSFIPRTYTLAQDGRIVSVEVYGYQKRYDPDKYYVFILKVERERQRDPTYLFRSFREFEEFQQKLCTYFPLSKFASLQCSGLTVGRSNIKHVAEKRRHDIKRFLDSLFNMADEICHSDLVYTFFHPLLRDQQEANIHETKLKERKTIKQMEAERRSIRGEIKLSIHYERMRNSLMVMVQHVKELPMVGGQEPSSYVKVYLLPDTTKSTKRKTKVVKKSCNPSFMEMLVYRLPYEIIQHRTLQATVWNHDTLQENEFLGGISFPLNDLEMDTEVTAWHPLDNVTTRHI</sequence>
<dbReference type="InterPro" id="IPR015433">
    <property type="entry name" value="PI3/4_kinase"/>
</dbReference>
<proteinExistence type="inferred from homology"/>
<dbReference type="InterPro" id="IPR036940">
    <property type="entry name" value="PI3/4_kinase_cat_sf"/>
</dbReference>
<feature type="domain" description="PI3K-RBD" evidence="14">
    <location>
        <begin position="523"/>
        <end position="622"/>
    </location>
</feature>
<evidence type="ECO:0000259" key="12">
    <source>
        <dbReference type="PROSITE" id="PS50290"/>
    </source>
</evidence>
<dbReference type="InterPro" id="IPR001263">
    <property type="entry name" value="PI3K_accessory_dom"/>
</dbReference>
<dbReference type="PANTHER" id="PTHR10048">
    <property type="entry name" value="PHOSPHATIDYLINOSITOL KINASE"/>
    <property type="match status" value="1"/>
</dbReference>
<evidence type="ECO:0000259" key="13">
    <source>
        <dbReference type="PROSITE" id="PS51545"/>
    </source>
</evidence>
<dbReference type="GO" id="GO:0016477">
    <property type="term" value="P:cell migration"/>
    <property type="evidence" value="ECO:0007669"/>
    <property type="project" value="TreeGrafter"/>
</dbReference>
<dbReference type="GO" id="GO:0043491">
    <property type="term" value="P:phosphatidylinositol 3-kinase/protein kinase B signal transduction"/>
    <property type="evidence" value="ECO:0007669"/>
    <property type="project" value="TreeGrafter"/>
</dbReference>
<dbReference type="GO" id="GO:0005737">
    <property type="term" value="C:cytoplasm"/>
    <property type="evidence" value="ECO:0007669"/>
    <property type="project" value="TreeGrafter"/>
</dbReference>
<evidence type="ECO:0000256" key="5">
    <source>
        <dbReference type="ARBA" id="ARBA00023098"/>
    </source>
</evidence>
<dbReference type="Pfam" id="PF00454">
    <property type="entry name" value="PI3_PI4_kinase"/>
    <property type="match status" value="1"/>
</dbReference>
<dbReference type="PROSITE" id="PS50290">
    <property type="entry name" value="PI3_4_KINASE_3"/>
    <property type="match status" value="1"/>
</dbReference>
<feature type="domain" description="PI3K/PI4K catalytic" evidence="12">
    <location>
        <begin position="1252"/>
        <end position="1527"/>
    </location>
</feature>
<keyword evidence="2" id="KW-0547">Nucleotide-binding</keyword>
<dbReference type="GO" id="GO:0005942">
    <property type="term" value="C:phosphatidylinositol 3-kinase complex"/>
    <property type="evidence" value="ECO:0007669"/>
    <property type="project" value="TreeGrafter"/>
</dbReference>
<evidence type="ECO:0000256" key="4">
    <source>
        <dbReference type="ARBA" id="ARBA00022840"/>
    </source>
</evidence>
<dbReference type="SMART" id="SM00146">
    <property type="entry name" value="PI3Kc"/>
    <property type="match status" value="1"/>
</dbReference>
<evidence type="ECO:0000256" key="3">
    <source>
        <dbReference type="ARBA" id="ARBA00022777"/>
    </source>
</evidence>
<dbReference type="PROSITE" id="PS50195">
    <property type="entry name" value="PX"/>
    <property type="match status" value="1"/>
</dbReference>
<dbReference type="Gene3D" id="2.60.40.150">
    <property type="entry name" value="C2 domain"/>
    <property type="match status" value="2"/>
</dbReference>
<evidence type="ECO:0000256" key="6">
    <source>
        <dbReference type="ARBA" id="ARBA00023985"/>
    </source>
</evidence>
<dbReference type="CDD" id="cd05166">
    <property type="entry name" value="PI3Kc_II"/>
    <property type="match status" value="1"/>
</dbReference>
<comment type="similarity">
    <text evidence="8">Belongs to the PI3/PI4-kinase family.</text>
</comment>
<dbReference type="InterPro" id="IPR000341">
    <property type="entry name" value="PI3K_Ras-bd_dom"/>
</dbReference>
<dbReference type="InterPro" id="IPR000403">
    <property type="entry name" value="PI3/4_kinase_cat_dom"/>
</dbReference>
<feature type="domain" description="C2" evidence="10">
    <location>
        <begin position="1708"/>
        <end position="1828"/>
    </location>
</feature>
<name>A0A8D8ZVE4_9HEMI</name>
<dbReference type="PROSITE" id="PS51545">
    <property type="entry name" value="PIK_HELICAL"/>
    <property type="match status" value="1"/>
</dbReference>
<dbReference type="SMART" id="SM00145">
    <property type="entry name" value="PI3Ka"/>
    <property type="match status" value="1"/>
</dbReference>
<evidence type="ECO:0000259" key="10">
    <source>
        <dbReference type="PROSITE" id="PS50004"/>
    </source>
</evidence>
<dbReference type="Gene3D" id="1.10.1070.11">
    <property type="entry name" value="Phosphatidylinositol 3-/4-kinase, catalytic domain"/>
    <property type="match status" value="1"/>
</dbReference>
<evidence type="ECO:0000313" key="16">
    <source>
        <dbReference type="EMBL" id="CAG6754643.1"/>
    </source>
</evidence>
<dbReference type="SUPFAM" id="SSF48371">
    <property type="entry name" value="ARM repeat"/>
    <property type="match status" value="1"/>
</dbReference>
<dbReference type="PROSITE" id="PS50004">
    <property type="entry name" value="C2"/>
    <property type="match status" value="1"/>
</dbReference>
<feature type="compositionally biased region" description="Polar residues" evidence="9">
    <location>
        <begin position="238"/>
        <end position="262"/>
    </location>
</feature>
<dbReference type="Gene3D" id="3.10.20.770">
    <property type="match status" value="1"/>
</dbReference>
<dbReference type="PROSITE" id="PS51547">
    <property type="entry name" value="C2_PI3K"/>
    <property type="match status" value="1"/>
</dbReference>
<dbReference type="Pfam" id="PF00613">
    <property type="entry name" value="PI3Ka"/>
    <property type="match status" value="1"/>
</dbReference>
<dbReference type="InterPro" id="IPR036871">
    <property type="entry name" value="PX_dom_sf"/>
</dbReference>
<keyword evidence="4" id="KW-0067">ATP-binding</keyword>
<dbReference type="GO" id="GO:0005886">
    <property type="term" value="C:plasma membrane"/>
    <property type="evidence" value="ECO:0007669"/>
    <property type="project" value="TreeGrafter"/>
</dbReference>
<dbReference type="InterPro" id="IPR016024">
    <property type="entry name" value="ARM-type_fold"/>
</dbReference>
<dbReference type="InterPro" id="IPR000008">
    <property type="entry name" value="C2_dom"/>
</dbReference>
<dbReference type="SMART" id="SM00312">
    <property type="entry name" value="PX"/>
    <property type="match status" value="1"/>
</dbReference>
<reference evidence="16" key="1">
    <citation type="submission" date="2021-05" db="EMBL/GenBank/DDBJ databases">
        <authorList>
            <person name="Alioto T."/>
            <person name="Alioto T."/>
            <person name="Gomez Garrido J."/>
        </authorList>
    </citation>
    <scope>NUCLEOTIDE SEQUENCE</scope>
</reference>
<dbReference type="Gene3D" id="1.25.40.70">
    <property type="entry name" value="Phosphatidylinositol 3-kinase, accessory domain (PIK)"/>
    <property type="match status" value="1"/>
</dbReference>
<dbReference type="FunFam" id="1.10.1070.11:FF:000001">
    <property type="entry name" value="Phosphatidylinositol 4,5-bisphosphate 3-kinase catalytic subunit"/>
    <property type="match status" value="1"/>
</dbReference>
<keyword evidence="5" id="KW-0443">Lipid metabolism</keyword>
<feature type="region of interest" description="Disordered" evidence="9">
    <location>
        <begin position="106"/>
        <end position="142"/>
    </location>
</feature>
<dbReference type="SUPFAM" id="SSF56112">
    <property type="entry name" value="Protein kinase-like (PK-like)"/>
    <property type="match status" value="1"/>
</dbReference>
<dbReference type="CDD" id="cd04012">
    <property type="entry name" value="C2A_PI3K_class_II"/>
    <property type="match status" value="1"/>
</dbReference>
<dbReference type="SMART" id="SM00144">
    <property type="entry name" value="PI3K_rbd"/>
    <property type="match status" value="1"/>
</dbReference>
<evidence type="ECO:0000259" key="14">
    <source>
        <dbReference type="PROSITE" id="PS51546"/>
    </source>
</evidence>
<dbReference type="GO" id="GO:0005524">
    <property type="term" value="F:ATP binding"/>
    <property type="evidence" value="ECO:0007669"/>
    <property type="project" value="UniProtKB-KW"/>
</dbReference>
<dbReference type="FunFam" id="3.30.1520.10:FF:000006">
    <property type="entry name" value="Phosphatidylinositol 4-phosphate 3-kinase C2 domain-containing subunit alpha"/>
    <property type="match status" value="1"/>
</dbReference>
<comment type="catalytic activity">
    <reaction evidence="6">
        <text>a 1,2-diacyl-sn-glycero-3-phospho-(1D-myo-inositol) + ATP = a 1,2-diacyl-sn-glycero-3-phospho-(1D-myo-inositol-3-phosphate) + ADP + H(+)</text>
        <dbReference type="Rhea" id="RHEA:12709"/>
        <dbReference type="ChEBI" id="CHEBI:15378"/>
        <dbReference type="ChEBI" id="CHEBI:30616"/>
        <dbReference type="ChEBI" id="CHEBI:57880"/>
        <dbReference type="ChEBI" id="CHEBI:58088"/>
        <dbReference type="ChEBI" id="CHEBI:456216"/>
        <dbReference type="EC" id="2.7.1.137"/>
    </reaction>
    <physiologicalReaction direction="left-to-right" evidence="6">
        <dbReference type="Rhea" id="RHEA:12710"/>
    </physiologicalReaction>
</comment>
<dbReference type="SUPFAM" id="SSF54236">
    <property type="entry name" value="Ubiquitin-like"/>
    <property type="match status" value="1"/>
</dbReference>
<dbReference type="PROSITE" id="PS00916">
    <property type="entry name" value="PI3_4_KINASE_2"/>
    <property type="match status" value="1"/>
</dbReference>
<dbReference type="InterPro" id="IPR011009">
    <property type="entry name" value="Kinase-like_dom_sf"/>
</dbReference>
<protein>
    <submittedName>
        <fullName evidence="16">Phosphatidylinositol 4-phosphate 3-kinase C2 domain-containing subunit alpha</fullName>
    </submittedName>
</protein>
<evidence type="ECO:0000259" key="11">
    <source>
        <dbReference type="PROSITE" id="PS50195"/>
    </source>
</evidence>
<dbReference type="SUPFAM" id="SSF64268">
    <property type="entry name" value="PX domain"/>
    <property type="match status" value="1"/>
</dbReference>
<dbReference type="InterPro" id="IPR035892">
    <property type="entry name" value="C2_domain_sf"/>
</dbReference>
<dbReference type="EMBL" id="HBUF01539736">
    <property type="protein sequence ID" value="CAG6754642.1"/>
    <property type="molecule type" value="Transcribed_RNA"/>
</dbReference>
<feature type="domain" description="PIK helical" evidence="13">
    <location>
        <begin position="993"/>
        <end position="1180"/>
    </location>
</feature>
<evidence type="ECO:0000259" key="15">
    <source>
        <dbReference type="PROSITE" id="PS51547"/>
    </source>
</evidence>
<evidence type="ECO:0000256" key="7">
    <source>
        <dbReference type="ARBA" id="ARBA00029297"/>
    </source>
</evidence>
<dbReference type="Gene3D" id="3.30.1010.10">
    <property type="entry name" value="Phosphatidylinositol 3-kinase Catalytic Subunit, Chain A, domain 4"/>
    <property type="match status" value="1"/>
</dbReference>
<feature type="domain" description="PX" evidence="11">
    <location>
        <begin position="1565"/>
        <end position="1682"/>
    </location>
</feature>
<dbReference type="PROSITE" id="PS51546">
    <property type="entry name" value="PI3K_RBD"/>
    <property type="match status" value="1"/>
</dbReference>
<dbReference type="GO" id="GO:0016303">
    <property type="term" value="F:1-phosphatidylinositol-3-kinase activity"/>
    <property type="evidence" value="ECO:0007669"/>
    <property type="project" value="UniProtKB-EC"/>
</dbReference>
<feature type="region of interest" description="Disordered" evidence="9">
    <location>
        <begin position="296"/>
        <end position="327"/>
    </location>
</feature>
<feature type="compositionally biased region" description="Polar residues" evidence="9">
    <location>
        <begin position="302"/>
        <end position="316"/>
    </location>
</feature>
<keyword evidence="1" id="KW-0808">Transferase</keyword>
<dbReference type="InterPro" id="IPR029071">
    <property type="entry name" value="Ubiquitin-like_domsf"/>
</dbReference>
<feature type="region of interest" description="Disordered" evidence="9">
    <location>
        <begin position="238"/>
        <end position="264"/>
    </location>
</feature>
<dbReference type="GO" id="GO:0048015">
    <property type="term" value="P:phosphatidylinositol-mediated signaling"/>
    <property type="evidence" value="ECO:0007669"/>
    <property type="project" value="TreeGrafter"/>
</dbReference>
<dbReference type="InterPro" id="IPR001683">
    <property type="entry name" value="PX_dom"/>
</dbReference>
<dbReference type="Gene3D" id="3.30.1520.10">
    <property type="entry name" value="Phox-like domain"/>
    <property type="match status" value="1"/>
</dbReference>
<organism evidence="16">
    <name type="scientific">Cacopsylla melanoneura</name>
    <dbReference type="NCBI Taxonomy" id="428564"/>
    <lineage>
        <taxon>Eukaryota</taxon>
        <taxon>Metazoa</taxon>
        <taxon>Ecdysozoa</taxon>
        <taxon>Arthropoda</taxon>
        <taxon>Hexapoda</taxon>
        <taxon>Insecta</taxon>
        <taxon>Pterygota</taxon>
        <taxon>Neoptera</taxon>
        <taxon>Paraneoptera</taxon>
        <taxon>Hemiptera</taxon>
        <taxon>Sternorrhyncha</taxon>
        <taxon>Psylloidea</taxon>
        <taxon>Psyllidae</taxon>
        <taxon>Psyllinae</taxon>
        <taxon>Cacopsylla</taxon>
    </lineage>
</organism>
<evidence type="ECO:0000256" key="9">
    <source>
        <dbReference type="SAM" id="MobiDB-lite"/>
    </source>
</evidence>
<dbReference type="PANTHER" id="PTHR10048:SF14">
    <property type="entry name" value="LD28067P"/>
    <property type="match status" value="1"/>
</dbReference>
<dbReference type="GO" id="GO:0035005">
    <property type="term" value="F:1-phosphatidylinositol-4-phosphate 3-kinase activity"/>
    <property type="evidence" value="ECO:0007669"/>
    <property type="project" value="UniProtKB-EC"/>
</dbReference>
<dbReference type="SMART" id="SM00239">
    <property type="entry name" value="C2"/>
    <property type="match status" value="1"/>
</dbReference>
<dbReference type="FunFam" id="3.30.1010.10:FF:000001">
    <property type="entry name" value="Phosphatidylinositol 4-phosphate 3-kinase C2 domain-containing subunit beta"/>
    <property type="match status" value="1"/>
</dbReference>
<dbReference type="Pfam" id="PF00792">
    <property type="entry name" value="PI3K_C2"/>
    <property type="match status" value="1"/>
</dbReference>
<accession>A0A8D8ZVE4</accession>
<dbReference type="Pfam" id="PF00794">
    <property type="entry name" value="PI3K_rbd"/>
    <property type="match status" value="1"/>
</dbReference>
<dbReference type="Pfam" id="PF00168">
    <property type="entry name" value="C2"/>
    <property type="match status" value="1"/>
</dbReference>
<dbReference type="InterPro" id="IPR002420">
    <property type="entry name" value="PI3K-type_C2_dom"/>
</dbReference>
<feature type="domain" description="C2 PI3K-type" evidence="15">
    <location>
        <begin position="808"/>
        <end position="968"/>
    </location>
</feature>
<evidence type="ECO:0000256" key="1">
    <source>
        <dbReference type="ARBA" id="ARBA00022679"/>
    </source>
</evidence>
<dbReference type="Pfam" id="PF00787">
    <property type="entry name" value="PX"/>
    <property type="match status" value="1"/>
</dbReference>
<feature type="compositionally biased region" description="Low complexity" evidence="9">
    <location>
        <begin position="41"/>
        <end position="54"/>
    </location>
</feature>
<dbReference type="EMBL" id="HBUF01539737">
    <property type="protein sequence ID" value="CAG6754643.1"/>
    <property type="molecule type" value="Transcribed_RNA"/>
</dbReference>
<keyword evidence="3 16" id="KW-0418">Kinase</keyword>
<dbReference type="FunFam" id="1.25.40.70:FF:000014">
    <property type="entry name" value="Phosphatidylinositol-4-phosphate 3-kinase C2 domain-containing subunit beta"/>
    <property type="match status" value="1"/>
</dbReference>